<gene>
    <name evidence="11" type="ORF">FHS16_005693</name>
</gene>
<dbReference type="PRINTS" id="PR00032">
    <property type="entry name" value="HTHARAC"/>
</dbReference>
<keyword evidence="4" id="KW-0902">Two-component regulatory system</keyword>
<dbReference type="GO" id="GO:0043565">
    <property type="term" value="F:sequence-specific DNA binding"/>
    <property type="evidence" value="ECO:0007669"/>
    <property type="project" value="InterPro"/>
</dbReference>
<dbReference type="Gene3D" id="1.10.10.60">
    <property type="entry name" value="Homeodomain-like"/>
    <property type="match status" value="2"/>
</dbReference>
<evidence type="ECO:0000256" key="3">
    <source>
        <dbReference type="ARBA" id="ARBA00022553"/>
    </source>
</evidence>
<protein>
    <submittedName>
        <fullName evidence="11">Two-component system response regulator YesN</fullName>
    </submittedName>
</protein>
<keyword evidence="12" id="KW-1185">Reference proteome</keyword>
<feature type="modified residue" description="4-aspartylphosphate" evidence="8">
    <location>
        <position position="54"/>
    </location>
</feature>
<dbReference type="Gene3D" id="3.40.50.2300">
    <property type="match status" value="1"/>
</dbReference>
<evidence type="ECO:0000256" key="2">
    <source>
        <dbReference type="ARBA" id="ARBA00022490"/>
    </source>
</evidence>
<dbReference type="PROSITE" id="PS01124">
    <property type="entry name" value="HTH_ARAC_FAMILY_2"/>
    <property type="match status" value="1"/>
</dbReference>
<dbReference type="Pfam" id="PF12833">
    <property type="entry name" value="HTH_18"/>
    <property type="match status" value="1"/>
</dbReference>
<keyword evidence="2" id="KW-0963">Cytoplasm</keyword>
<dbReference type="PANTHER" id="PTHR42713">
    <property type="entry name" value="HISTIDINE KINASE-RELATED"/>
    <property type="match status" value="1"/>
</dbReference>
<keyword evidence="6" id="KW-0238">DNA-binding</keyword>
<keyword evidence="5" id="KW-0805">Transcription regulation</keyword>
<dbReference type="GO" id="GO:0000160">
    <property type="term" value="P:phosphorelay signal transduction system"/>
    <property type="evidence" value="ECO:0007669"/>
    <property type="project" value="UniProtKB-KW"/>
</dbReference>
<evidence type="ECO:0000256" key="5">
    <source>
        <dbReference type="ARBA" id="ARBA00023015"/>
    </source>
</evidence>
<evidence type="ECO:0000313" key="11">
    <source>
        <dbReference type="EMBL" id="MBB3155585.1"/>
    </source>
</evidence>
<dbReference type="PANTHER" id="PTHR42713:SF3">
    <property type="entry name" value="TRANSCRIPTIONAL REGULATORY PROTEIN HPTR"/>
    <property type="match status" value="1"/>
</dbReference>
<dbReference type="SMART" id="SM00342">
    <property type="entry name" value="HTH_ARAC"/>
    <property type="match status" value="1"/>
</dbReference>
<reference evidence="11 12" key="1">
    <citation type="submission" date="2020-08" db="EMBL/GenBank/DDBJ databases">
        <title>Genomic Encyclopedia of Type Strains, Phase III (KMG-III): the genomes of soil and plant-associated and newly described type strains.</title>
        <authorList>
            <person name="Whitman W."/>
        </authorList>
    </citation>
    <scope>NUCLEOTIDE SEQUENCE [LARGE SCALE GENOMIC DNA]</scope>
    <source>
        <strain evidence="11 12">CECT 8234</strain>
    </source>
</reference>
<dbReference type="CDD" id="cd17536">
    <property type="entry name" value="REC_YesN-like"/>
    <property type="match status" value="1"/>
</dbReference>
<evidence type="ECO:0000256" key="8">
    <source>
        <dbReference type="PROSITE-ProRule" id="PRU00169"/>
    </source>
</evidence>
<organism evidence="11 12">
    <name type="scientific">Paenibacillus endophyticus</name>
    <dbReference type="NCBI Taxonomy" id="1294268"/>
    <lineage>
        <taxon>Bacteria</taxon>
        <taxon>Bacillati</taxon>
        <taxon>Bacillota</taxon>
        <taxon>Bacilli</taxon>
        <taxon>Bacillales</taxon>
        <taxon>Paenibacillaceae</taxon>
        <taxon>Paenibacillus</taxon>
    </lineage>
</organism>
<evidence type="ECO:0000313" key="12">
    <source>
        <dbReference type="Proteomes" id="UP000518605"/>
    </source>
</evidence>
<comment type="subcellular location">
    <subcellularLocation>
        <location evidence="1">Cytoplasm</location>
    </subcellularLocation>
</comment>
<dbReference type="GO" id="GO:0003700">
    <property type="term" value="F:DNA-binding transcription factor activity"/>
    <property type="evidence" value="ECO:0007669"/>
    <property type="project" value="InterPro"/>
</dbReference>
<evidence type="ECO:0000256" key="6">
    <source>
        <dbReference type="ARBA" id="ARBA00023125"/>
    </source>
</evidence>
<dbReference type="SUPFAM" id="SSF52172">
    <property type="entry name" value="CheY-like"/>
    <property type="match status" value="1"/>
</dbReference>
<feature type="domain" description="HTH araC/xylS-type" evidence="9">
    <location>
        <begin position="433"/>
        <end position="531"/>
    </location>
</feature>
<dbReference type="InterPro" id="IPR051552">
    <property type="entry name" value="HptR"/>
</dbReference>
<keyword evidence="7" id="KW-0804">Transcription</keyword>
<dbReference type="AlphaFoldDB" id="A0A7W5CDA2"/>
<dbReference type="InterPro" id="IPR011006">
    <property type="entry name" value="CheY-like_superfamily"/>
</dbReference>
<proteinExistence type="predicted"/>
<sequence length="536" mass="62321">MNRIMVVDDEAIQRRVLGKMMREALPDGEVMEAGNGMAALELARLHAFDMVITDIRMPIMDGFGFIEHMKEIAPDCKIIILSGYRYFEYAQRAIQLGAFDYLLKPVKEESIAQMLDKVKETILKEKQQNIEQENMKRQLDSNLNVYFEHLLQEWILGNATTGAQLQEIQQQYSLGMYGAVFVTRLVELHAEPLSLERMGEIRDLMPDQYSTHTGFNGRVLSFFPPEDKRIIITIMTDDSPAILLNSLNEYIQNYCRQLSERYNLNVTVGVGEVGSDFYLSAAKSYREALEAAEFRYFLTDDQVFYYRELAGRMKPMHYDFLEAAAVFKDCIRASKTELIIQHTDEVFHRTLEEGLPYPKQWQKSIVYLIYNIATVIKDFLSEEDYRSTLAEIEKRITACATFLDCKKEFLDILQQIMTILQSCRTRKHATIVERCISYIDNHYMEDLSLDSAAQQIFFSPNYLSKILKDHLGVSFTKYLTEIRLKKAIQMLENGDMKVYEIAGKVGFKDDKYFYRVFKARFGITPDDYRKNNALKE</sequence>
<evidence type="ECO:0000259" key="10">
    <source>
        <dbReference type="PROSITE" id="PS50110"/>
    </source>
</evidence>
<evidence type="ECO:0000256" key="7">
    <source>
        <dbReference type="ARBA" id="ARBA00023163"/>
    </source>
</evidence>
<dbReference type="RefSeq" id="WP_183570400.1">
    <property type="nucleotide sequence ID" value="NZ_CBCSLB010000026.1"/>
</dbReference>
<comment type="caution">
    <text evidence="11">The sequence shown here is derived from an EMBL/GenBank/DDBJ whole genome shotgun (WGS) entry which is preliminary data.</text>
</comment>
<accession>A0A7W5CDA2</accession>
<dbReference type="InterPro" id="IPR020449">
    <property type="entry name" value="Tscrpt_reg_AraC-type_HTH"/>
</dbReference>
<feature type="domain" description="Response regulatory" evidence="10">
    <location>
        <begin position="3"/>
        <end position="119"/>
    </location>
</feature>
<dbReference type="GO" id="GO:0005737">
    <property type="term" value="C:cytoplasm"/>
    <property type="evidence" value="ECO:0007669"/>
    <property type="project" value="UniProtKB-SubCell"/>
</dbReference>
<keyword evidence="3 8" id="KW-0597">Phosphoprotein</keyword>
<dbReference type="EMBL" id="JACHXW010000026">
    <property type="protein sequence ID" value="MBB3155585.1"/>
    <property type="molecule type" value="Genomic_DNA"/>
</dbReference>
<dbReference type="PROSITE" id="PS50110">
    <property type="entry name" value="RESPONSE_REGULATORY"/>
    <property type="match status" value="1"/>
</dbReference>
<dbReference type="SMART" id="SM00448">
    <property type="entry name" value="REC"/>
    <property type="match status" value="1"/>
</dbReference>
<dbReference type="Proteomes" id="UP000518605">
    <property type="component" value="Unassembled WGS sequence"/>
</dbReference>
<dbReference type="InterPro" id="IPR001789">
    <property type="entry name" value="Sig_transdc_resp-reg_receiver"/>
</dbReference>
<dbReference type="SUPFAM" id="SSF46689">
    <property type="entry name" value="Homeodomain-like"/>
    <property type="match status" value="2"/>
</dbReference>
<dbReference type="InterPro" id="IPR009057">
    <property type="entry name" value="Homeodomain-like_sf"/>
</dbReference>
<dbReference type="InterPro" id="IPR018060">
    <property type="entry name" value="HTH_AraC"/>
</dbReference>
<evidence type="ECO:0000256" key="1">
    <source>
        <dbReference type="ARBA" id="ARBA00004496"/>
    </source>
</evidence>
<evidence type="ECO:0000259" key="9">
    <source>
        <dbReference type="PROSITE" id="PS01124"/>
    </source>
</evidence>
<dbReference type="Pfam" id="PF00072">
    <property type="entry name" value="Response_reg"/>
    <property type="match status" value="1"/>
</dbReference>
<evidence type="ECO:0000256" key="4">
    <source>
        <dbReference type="ARBA" id="ARBA00023012"/>
    </source>
</evidence>
<name>A0A7W5CDA2_9BACL</name>